<proteinExistence type="predicted"/>
<name>A0A163JV99_ABSGL</name>
<dbReference type="EMBL" id="LT554210">
    <property type="protein sequence ID" value="SAM03595.1"/>
    <property type="molecule type" value="Genomic_DNA"/>
</dbReference>
<keyword evidence="3" id="KW-1185">Reference proteome</keyword>
<keyword evidence="1" id="KW-0732">Signal</keyword>
<feature type="signal peptide" evidence="1">
    <location>
        <begin position="1"/>
        <end position="20"/>
    </location>
</feature>
<dbReference type="InParanoid" id="A0A163JV99"/>
<organism evidence="2">
    <name type="scientific">Absidia glauca</name>
    <name type="common">Pin mould</name>
    <dbReference type="NCBI Taxonomy" id="4829"/>
    <lineage>
        <taxon>Eukaryota</taxon>
        <taxon>Fungi</taxon>
        <taxon>Fungi incertae sedis</taxon>
        <taxon>Mucoromycota</taxon>
        <taxon>Mucoromycotina</taxon>
        <taxon>Mucoromycetes</taxon>
        <taxon>Mucorales</taxon>
        <taxon>Cunninghamellaceae</taxon>
        <taxon>Absidia</taxon>
    </lineage>
</organism>
<sequence>MKISILALTVATVFVQTSWCAPTGAVDSDPVAVSTIVPPVPSATPLVAAPAPPPARKFTPEEQEEIESDLQVMEDRAVLEDMVQNGWPRQEAEMVLGLFDAVDTMTNDDIANPEEYDTVDDIRNSMSQLLSRVGYEYDDARENTGGVSNGRKVFSRVMAPASAKAAAPPAYTRQSMMDVVRGLTNLVRSASKLGPFLGNPALAQYAKMLTTAADMIETVVRSTKNFIGATPRI</sequence>
<dbReference type="Proteomes" id="UP000078561">
    <property type="component" value="Unassembled WGS sequence"/>
</dbReference>
<gene>
    <name evidence="2" type="primary">ABSGL_09437.1 scaffold 11253</name>
</gene>
<dbReference type="AlphaFoldDB" id="A0A163JV99"/>
<dbReference type="OrthoDB" id="10427724at2759"/>
<evidence type="ECO:0000313" key="3">
    <source>
        <dbReference type="Proteomes" id="UP000078561"/>
    </source>
</evidence>
<evidence type="ECO:0000313" key="2">
    <source>
        <dbReference type="EMBL" id="SAM03595.1"/>
    </source>
</evidence>
<evidence type="ECO:0000256" key="1">
    <source>
        <dbReference type="SAM" id="SignalP"/>
    </source>
</evidence>
<protein>
    <submittedName>
        <fullName evidence="2">Uncharacterized protein</fullName>
    </submittedName>
</protein>
<reference evidence="2" key="1">
    <citation type="submission" date="2016-04" db="EMBL/GenBank/DDBJ databases">
        <authorList>
            <person name="Evans L.H."/>
            <person name="Alamgir A."/>
            <person name="Owens N."/>
            <person name="Weber N.D."/>
            <person name="Virtaneva K."/>
            <person name="Barbian K."/>
            <person name="Babar A."/>
            <person name="Rosenke K."/>
        </authorList>
    </citation>
    <scope>NUCLEOTIDE SEQUENCE [LARGE SCALE GENOMIC DNA]</scope>
    <source>
        <strain evidence="2">CBS 101.48</strain>
    </source>
</reference>
<accession>A0A163JV99</accession>
<feature type="chain" id="PRO_5007843451" evidence="1">
    <location>
        <begin position="21"/>
        <end position="233"/>
    </location>
</feature>